<dbReference type="OrthoDB" id="114248at2"/>
<comment type="pathway">
    <text evidence="5">Amine and polyamine degradation; ethanolamine degradation.</text>
</comment>
<keyword evidence="1 5" id="KW-0846">Cobalamin</keyword>
<dbReference type="Gene3D" id="3.40.50.11240">
    <property type="entry name" value="Ethanolamine ammonia-lyase light chain (EutC)"/>
    <property type="match status" value="1"/>
</dbReference>
<dbReference type="EMBL" id="LYRP01000012">
    <property type="protein sequence ID" value="OAT77095.1"/>
    <property type="molecule type" value="Genomic_DNA"/>
</dbReference>
<comment type="subcellular location">
    <subcellularLocation>
        <location evidence="5">Bacterial microcompartment</location>
    </subcellularLocation>
</comment>
<proteinExistence type="inferred from homology"/>
<sequence length="264" mass="29032">MTLPDAWRSLTQFTDARIALGRSGASLPTREVLKFGLAHAQARDAIHQPFDSNKVAQGLECLGLKTLTVHSAAPDRHSFLQRPDLGRQLSLESRNQLTQLRNDSPDLVLVVGDGLSSWAVHRQACELIRALLPYLSELSLSLGPVVLAHQARVALADDVGECLHAKAVAMLIGERPGLSSPDSLGVYMTWSPSRGRRDAERNCISNVRPEGLNWDAAAFKLAWLLEQAFIRRLSGVKLKDESDNPALYGRVKPHLTQVNALREK</sequence>
<evidence type="ECO:0000256" key="1">
    <source>
        <dbReference type="ARBA" id="ARBA00022628"/>
    </source>
</evidence>
<dbReference type="Gene3D" id="1.10.30.40">
    <property type="entry name" value="Ethanolamine ammonia-lyase light chain (EutC), N-terminal domain"/>
    <property type="match status" value="1"/>
</dbReference>
<dbReference type="STRING" id="1691903.A9B99_07215"/>
<organism evidence="6 7">
    <name type="scientific">Mangrovibacter phragmitis</name>
    <dbReference type="NCBI Taxonomy" id="1691903"/>
    <lineage>
        <taxon>Bacteria</taxon>
        <taxon>Pseudomonadati</taxon>
        <taxon>Pseudomonadota</taxon>
        <taxon>Gammaproteobacteria</taxon>
        <taxon>Enterobacterales</taxon>
        <taxon>Enterobacteriaceae</taxon>
        <taxon>Mangrovibacter</taxon>
    </lineage>
</organism>
<dbReference type="GO" id="GO:0009350">
    <property type="term" value="C:ethanolamine ammonia-lyase complex"/>
    <property type="evidence" value="ECO:0007669"/>
    <property type="project" value="UniProtKB-UniRule"/>
</dbReference>
<dbReference type="UniPathway" id="UPA00560"/>
<dbReference type="GO" id="GO:0031471">
    <property type="term" value="C:ethanolamine degradation polyhedral organelle"/>
    <property type="evidence" value="ECO:0007669"/>
    <property type="project" value="UniProtKB-UniRule"/>
</dbReference>
<dbReference type="GO" id="GO:0031419">
    <property type="term" value="F:cobalamin binding"/>
    <property type="evidence" value="ECO:0007669"/>
    <property type="project" value="UniProtKB-UniRule"/>
</dbReference>
<gene>
    <name evidence="5" type="primary">eutC</name>
    <name evidence="6" type="ORF">A9B99_07215</name>
</gene>
<evidence type="ECO:0000256" key="2">
    <source>
        <dbReference type="ARBA" id="ARBA00023239"/>
    </source>
</evidence>
<dbReference type="InterPro" id="IPR042251">
    <property type="entry name" value="EutC_C"/>
</dbReference>
<dbReference type="RefSeq" id="WP_064597702.1">
    <property type="nucleotide sequence ID" value="NZ_JBDJAE010000011.1"/>
</dbReference>
<reference evidence="7" key="1">
    <citation type="submission" date="2016-05" db="EMBL/GenBank/DDBJ databases">
        <authorList>
            <person name="Behera P."/>
            <person name="Vaishampayan P."/>
            <person name="Singh N."/>
            <person name="Raina V."/>
            <person name="Suar M."/>
            <person name="Pattnaik A."/>
            <person name="Rastogi G."/>
        </authorList>
    </citation>
    <scope>NUCLEOTIDE SEQUENCE [LARGE SCALE GENOMIC DNA]</scope>
    <source>
        <strain evidence="7">MP23</strain>
    </source>
</reference>
<comment type="similarity">
    <text evidence="5">Belongs to the EutC family.</text>
</comment>
<dbReference type="Pfam" id="PF05985">
    <property type="entry name" value="EutC"/>
    <property type="match status" value="1"/>
</dbReference>
<keyword evidence="2 5" id="KW-0456">Lyase</keyword>
<dbReference type="PIRSF" id="PIRSF018982">
    <property type="entry name" value="EutC"/>
    <property type="match status" value="1"/>
</dbReference>
<name>A0A1B7L4A6_9ENTR</name>
<protein>
    <recommendedName>
        <fullName evidence="5">Ethanolamine ammonia-lyase small subunit</fullName>
        <shortName evidence="5">EAL small subunit</shortName>
        <ecNumber evidence="5">4.3.1.7</ecNumber>
    </recommendedName>
</protein>
<dbReference type="GO" id="GO:0046336">
    <property type="term" value="P:ethanolamine catabolic process"/>
    <property type="evidence" value="ECO:0007669"/>
    <property type="project" value="UniProtKB-UniRule"/>
</dbReference>
<dbReference type="EC" id="4.3.1.7" evidence="5"/>
<keyword evidence="3 5" id="KW-0170">Cobalt</keyword>
<feature type="binding site" evidence="5">
    <location>
        <position position="203"/>
    </location>
    <ligand>
        <name>adenosylcob(III)alamin</name>
        <dbReference type="ChEBI" id="CHEBI:18408"/>
    </ligand>
</feature>
<dbReference type="Proteomes" id="UP000078225">
    <property type="component" value="Unassembled WGS sequence"/>
</dbReference>
<comment type="catalytic activity">
    <reaction evidence="5">
        <text>ethanolamine = acetaldehyde + NH4(+)</text>
        <dbReference type="Rhea" id="RHEA:15313"/>
        <dbReference type="ChEBI" id="CHEBI:15343"/>
        <dbReference type="ChEBI" id="CHEBI:28938"/>
        <dbReference type="ChEBI" id="CHEBI:57603"/>
        <dbReference type="EC" id="4.3.1.7"/>
    </reaction>
</comment>
<dbReference type="NCBIfam" id="NF003971">
    <property type="entry name" value="PRK05465.1"/>
    <property type="match status" value="1"/>
</dbReference>
<feature type="binding site" evidence="5">
    <location>
        <position position="174"/>
    </location>
    <ligand>
        <name>adenosylcob(III)alamin</name>
        <dbReference type="ChEBI" id="CHEBI:18408"/>
    </ligand>
</feature>
<keyword evidence="4 5" id="KW-1283">Bacterial microcompartment</keyword>
<evidence type="ECO:0000256" key="3">
    <source>
        <dbReference type="ARBA" id="ARBA00023285"/>
    </source>
</evidence>
<dbReference type="PANTHER" id="PTHR39330">
    <property type="entry name" value="ETHANOLAMINE AMMONIA-LYASE LIGHT CHAIN"/>
    <property type="match status" value="1"/>
</dbReference>
<dbReference type="AlphaFoldDB" id="A0A1B7L4A6"/>
<dbReference type="InterPro" id="IPR042255">
    <property type="entry name" value="EutC_N"/>
</dbReference>
<comment type="subunit">
    <text evidence="5">The basic unit is a heterodimer which dimerizes to form tetramers. The heterotetramers trimerize; 6 large subunits form a core ring with 6 small subunits projecting outwards.</text>
</comment>
<comment type="function">
    <text evidence="5">Catalyzes the deamination of various vicinal amino-alcohols to oxo compounds. Allows this organism to utilize ethanolamine as the sole source of nitrogen and carbon in the presence of external vitamin B12.</text>
</comment>
<accession>A0A1B7L4A6</accession>
<evidence type="ECO:0000256" key="4">
    <source>
        <dbReference type="ARBA" id="ARBA00024446"/>
    </source>
</evidence>
<keyword evidence="7" id="KW-1185">Reference proteome</keyword>
<feature type="binding site" evidence="5">
    <location>
        <position position="153"/>
    </location>
    <ligand>
        <name>adenosylcob(III)alamin</name>
        <dbReference type="ChEBI" id="CHEBI:18408"/>
    </ligand>
</feature>
<evidence type="ECO:0000256" key="5">
    <source>
        <dbReference type="HAMAP-Rule" id="MF_00601"/>
    </source>
</evidence>
<dbReference type="PANTHER" id="PTHR39330:SF1">
    <property type="entry name" value="ETHANOLAMINE AMMONIA-LYASE SMALL SUBUNIT"/>
    <property type="match status" value="1"/>
</dbReference>
<dbReference type="HAMAP" id="MF_00601">
    <property type="entry name" value="EutC"/>
    <property type="match status" value="1"/>
</dbReference>
<comment type="caution">
    <text evidence="6">The sequence shown here is derived from an EMBL/GenBank/DDBJ whole genome shotgun (WGS) entry which is preliminary data.</text>
</comment>
<dbReference type="GO" id="GO:0006520">
    <property type="term" value="P:amino acid metabolic process"/>
    <property type="evidence" value="ECO:0007669"/>
    <property type="project" value="InterPro"/>
</dbReference>
<comment type="cofactor">
    <cofactor evidence="5">
        <name>adenosylcob(III)alamin</name>
        <dbReference type="ChEBI" id="CHEBI:18408"/>
    </cofactor>
    <text evidence="5">Binds between the large and small subunits.</text>
</comment>
<evidence type="ECO:0000313" key="6">
    <source>
        <dbReference type="EMBL" id="OAT77095.1"/>
    </source>
</evidence>
<dbReference type="InterPro" id="IPR009246">
    <property type="entry name" value="EutC"/>
</dbReference>
<dbReference type="GO" id="GO:0008851">
    <property type="term" value="F:ethanolamine ammonia-lyase activity"/>
    <property type="evidence" value="ECO:0007669"/>
    <property type="project" value="UniProtKB-UniRule"/>
</dbReference>
<evidence type="ECO:0000313" key="7">
    <source>
        <dbReference type="Proteomes" id="UP000078225"/>
    </source>
</evidence>